<dbReference type="EMBL" id="MSCH01000003">
    <property type="protein sequence ID" value="PQJ53217.1"/>
    <property type="molecule type" value="Genomic_DNA"/>
</dbReference>
<evidence type="ECO:0000256" key="9">
    <source>
        <dbReference type="ARBA" id="ARBA00022842"/>
    </source>
</evidence>
<dbReference type="InterPro" id="IPR010023">
    <property type="entry name" value="KdsC_fam"/>
</dbReference>
<comment type="caution">
    <text evidence="13">The sequence shown here is derived from an EMBL/GenBank/DDBJ whole genome shotgun (WGS) entry which is preliminary data.</text>
</comment>
<dbReference type="SFLD" id="SFLDG01138">
    <property type="entry name" value="C1.6.2:_Deoxy-d-mannose-octulo"/>
    <property type="match status" value="1"/>
</dbReference>
<dbReference type="GO" id="GO:0008781">
    <property type="term" value="F:N-acylneuraminate cytidylyltransferase activity"/>
    <property type="evidence" value="ECO:0007669"/>
    <property type="project" value="TreeGrafter"/>
</dbReference>
<keyword evidence="8 11" id="KW-0378">Hydrolase</keyword>
<evidence type="ECO:0000256" key="1">
    <source>
        <dbReference type="ARBA" id="ARBA00000898"/>
    </source>
</evidence>
<evidence type="ECO:0000256" key="11">
    <source>
        <dbReference type="PIRNR" id="PIRNR006118"/>
    </source>
</evidence>
<evidence type="ECO:0000256" key="4">
    <source>
        <dbReference type="ARBA" id="ARBA00011881"/>
    </source>
</evidence>
<evidence type="ECO:0000256" key="5">
    <source>
        <dbReference type="ARBA" id="ARBA00013066"/>
    </source>
</evidence>
<protein>
    <recommendedName>
        <fullName evidence="6 11">3-deoxy-D-manno-octulosonate 8-phosphate phosphatase KdsC</fullName>
        <ecNumber evidence="5 11">3.1.3.45</ecNumber>
    </recommendedName>
    <alternativeName>
        <fullName evidence="10 11">KDO 8-P phosphatase</fullName>
    </alternativeName>
</protein>
<reference evidence="13 14" key="1">
    <citation type="submission" date="2016-12" db="EMBL/GenBank/DDBJ databases">
        <title>Diversity of luminous bacteria.</title>
        <authorList>
            <person name="Yoshizawa S."/>
            <person name="Kogure K."/>
        </authorList>
    </citation>
    <scope>NUCLEOTIDE SEQUENCE [LARGE SCALE GENOMIC DNA]</scope>
    <source>
        <strain evidence="13 14">SA4-48</strain>
    </source>
</reference>
<evidence type="ECO:0000256" key="3">
    <source>
        <dbReference type="ARBA" id="ARBA00005893"/>
    </source>
</evidence>
<evidence type="ECO:0000256" key="10">
    <source>
        <dbReference type="ARBA" id="ARBA00031051"/>
    </source>
</evidence>
<comment type="catalytic activity">
    <reaction evidence="1 11">
        <text>3-deoxy-alpha-D-manno-2-octulosonate-8-phosphate + H2O = 3-deoxy-alpha-D-manno-oct-2-ulosonate + phosphate</text>
        <dbReference type="Rhea" id="RHEA:11500"/>
        <dbReference type="ChEBI" id="CHEBI:15377"/>
        <dbReference type="ChEBI" id="CHEBI:43474"/>
        <dbReference type="ChEBI" id="CHEBI:85985"/>
        <dbReference type="ChEBI" id="CHEBI:85986"/>
        <dbReference type="EC" id="3.1.3.45"/>
    </reaction>
</comment>
<dbReference type="PANTHER" id="PTHR21485">
    <property type="entry name" value="HAD SUPERFAMILY MEMBERS CMAS AND KDSC"/>
    <property type="match status" value="1"/>
</dbReference>
<comment type="subunit">
    <text evidence="4 11">Homotetramer.</text>
</comment>
<evidence type="ECO:0000256" key="7">
    <source>
        <dbReference type="ARBA" id="ARBA00022723"/>
    </source>
</evidence>
<proteinExistence type="inferred from homology"/>
<keyword evidence="14" id="KW-1185">Reference proteome</keyword>
<dbReference type="EC" id="3.1.3.45" evidence="5 11"/>
<dbReference type="InterPro" id="IPR050793">
    <property type="entry name" value="CMP-NeuNAc_synthase"/>
</dbReference>
<dbReference type="NCBIfam" id="NF007019">
    <property type="entry name" value="PRK09484.1"/>
    <property type="match status" value="1"/>
</dbReference>
<dbReference type="CDD" id="cd01630">
    <property type="entry name" value="HAD_KDO-like"/>
    <property type="match status" value="1"/>
</dbReference>
<dbReference type="GO" id="GO:0009103">
    <property type="term" value="P:lipopolysaccharide biosynthetic process"/>
    <property type="evidence" value="ECO:0007669"/>
    <property type="project" value="UniProtKB-UniRule"/>
</dbReference>
<keyword evidence="9 11" id="KW-0460">Magnesium</keyword>
<dbReference type="RefSeq" id="WP_105051696.1">
    <property type="nucleotide sequence ID" value="NZ_BMYG01000003.1"/>
</dbReference>
<dbReference type="SFLD" id="SFLDS00003">
    <property type="entry name" value="Haloacid_Dehalogenase"/>
    <property type="match status" value="1"/>
</dbReference>
<feature type="binding site" evidence="12">
    <location>
        <position position="121"/>
    </location>
    <ligand>
        <name>Mg(2+)</name>
        <dbReference type="ChEBI" id="CHEBI:18420"/>
    </ligand>
</feature>
<dbReference type="InterPro" id="IPR036412">
    <property type="entry name" value="HAD-like_sf"/>
</dbReference>
<dbReference type="AlphaFoldDB" id="A0A2S7UTE6"/>
<dbReference type="PANTHER" id="PTHR21485:SF3">
    <property type="entry name" value="N-ACYLNEURAMINATE CYTIDYLYLTRANSFERASE"/>
    <property type="match status" value="1"/>
</dbReference>
<name>A0A2S7UTE6_9GAMM</name>
<feature type="binding site" evidence="12">
    <location>
        <position position="30"/>
    </location>
    <ligand>
        <name>substrate</name>
    </ligand>
</feature>
<keyword evidence="11" id="KW-0448">Lipopolysaccharide biosynthesis</keyword>
<dbReference type="NCBIfam" id="TIGR01670">
    <property type="entry name" value="KdsC-phosphatas"/>
    <property type="match status" value="1"/>
</dbReference>
<dbReference type="SFLD" id="SFLDG01136">
    <property type="entry name" value="C1.6:_Phosphoserine_Phosphatas"/>
    <property type="match status" value="1"/>
</dbReference>
<dbReference type="Proteomes" id="UP000239007">
    <property type="component" value="Unassembled WGS sequence"/>
</dbReference>
<dbReference type="InterPro" id="IPR023214">
    <property type="entry name" value="HAD_sf"/>
</dbReference>
<sequence length="188" mass="20641">MDLYSQWYQSVEPAVQQKTKTIKLLICDIDGVFSDGSVILGNSGEEMKAFNTKDGFGIKALMNAGVEVAVITGRKSTLLENRMKGLGVNHIYQGMENKIIGYNELLKNLNLTHEQVAYIGDDVPDVPVMQLVNLAVSVNDAHPYVKSIADLVTVTNGGRGAVRELTDFIIMMQKGEEYLITHFEGTSA</sequence>
<dbReference type="FunFam" id="3.40.50.1000:FF:000029">
    <property type="entry name" value="3-deoxy-D-manno-octulosonate 8-phosphate phosphatase KdsC"/>
    <property type="match status" value="1"/>
</dbReference>
<feature type="binding site" evidence="12">
    <location>
        <position position="28"/>
    </location>
    <ligand>
        <name>Mg(2+)</name>
        <dbReference type="ChEBI" id="CHEBI:18420"/>
    </ligand>
</feature>
<accession>A0A2S7UTE6</accession>
<evidence type="ECO:0000256" key="2">
    <source>
        <dbReference type="ARBA" id="ARBA00001946"/>
    </source>
</evidence>
<dbReference type="SUPFAM" id="SSF56784">
    <property type="entry name" value="HAD-like"/>
    <property type="match status" value="1"/>
</dbReference>
<dbReference type="Pfam" id="PF08282">
    <property type="entry name" value="Hydrolase_3"/>
    <property type="match status" value="1"/>
</dbReference>
<comment type="similarity">
    <text evidence="3 11">Belongs to the KdsC family.</text>
</comment>
<evidence type="ECO:0000313" key="14">
    <source>
        <dbReference type="Proteomes" id="UP000239007"/>
    </source>
</evidence>
<dbReference type="GO" id="GO:0046872">
    <property type="term" value="F:metal ion binding"/>
    <property type="evidence" value="ECO:0007669"/>
    <property type="project" value="UniProtKB-UniRule"/>
</dbReference>
<organism evidence="13 14">
    <name type="scientific">Psychrosphaera saromensis</name>
    <dbReference type="NCBI Taxonomy" id="716813"/>
    <lineage>
        <taxon>Bacteria</taxon>
        <taxon>Pseudomonadati</taxon>
        <taxon>Pseudomonadota</taxon>
        <taxon>Gammaproteobacteria</taxon>
        <taxon>Alteromonadales</taxon>
        <taxon>Pseudoalteromonadaceae</taxon>
        <taxon>Psychrosphaera</taxon>
    </lineage>
</organism>
<dbReference type="GO" id="GO:0019143">
    <property type="term" value="F:3-deoxy-manno-octulosonate-8-phosphatase activity"/>
    <property type="evidence" value="ECO:0007669"/>
    <property type="project" value="UniProtKB-UniRule"/>
</dbReference>
<comment type="cofactor">
    <cofactor evidence="2 11 12">
        <name>Mg(2+)</name>
        <dbReference type="ChEBI" id="CHEBI:18420"/>
    </cofactor>
</comment>
<evidence type="ECO:0000256" key="6">
    <source>
        <dbReference type="ARBA" id="ARBA00020092"/>
    </source>
</evidence>
<evidence type="ECO:0000313" key="13">
    <source>
        <dbReference type="EMBL" id="PQJ53217.1"/>
    </source>
</evidence>
<dbReference type="Gene3D" id="3.40.50.1000">
    <property type="entry name" value="HAD superfamily/HAD-like"/>
    <property type="match status" value="1"/>
</dbReference>
<gene>
    <name evidence="13" type="ORF">BTO11_05740</name>
</gene>
<evidence type="ECO:0000256" key="8">
    <source>
        <dbReference type="ARBA" id="ARBA00022801"/>
    </source>
</evidence>
<evidence type="ECO:0000256" key="12">
    <source>
        <dbReference type="PIRSR" id="PIRSR006118-2"/>
    </source>
</evidence>
<keyword evidence="7 11" id="KW-0479">Metal-binding</keyword>
<comment type="function">
    <text evidence="11">Catalyzes the hydrolysis of 3-deoxy-D-manno-octulosonate 8-phosphate (KDO 8-P) to 3-deoxy-D-manno-octulosonate (KDO) and inorganic phosphate.</text>
</comment>
<dbReference type="PIRSF" id="PIRSF006118">
    <property type="entry name" value="KDO8-P_Ptase"/>
    <property type="match status" value="1"/>
</dbReference>
<dbReference type="OrthoDB" id="9805604at2"/>